<organism evidence="1">
    <name type="scientific">Albugo laibachii Nc14</name>
    <dbReference type="NCBI Taxonomy" id="890382"/>
    <lineage>
        <taxon>Eukaryota</taxon>
        <taxon>Sar</taxon>
        <taxon>Stramenopiles</taxon>
        <taxon>Oomycota</taxon>
        <taxon>Peronosporomycetes</taxon>
        <taxon>Albuginales</taxon>
        <taxon>Albuginaceae</taxon>
        <taxon>Albugo</taxon>
    </lineage>
</organism>
<protein>
    <submittedName>
        <fullName evidence="1">Uncharacterized protein AlNc14C69G4812</fullName>
    </submittedName>
</protein>
<dbReference type="Pfam" id="PF03232">
    <property type="entry name" value="COQ7"/>
    <property type="match status" value="1"/>
</dbReference>
<reference evidence="1" key="1">
    <citation type="journal article" date="2011" name="PLoS Biol.">
        <title>Gene gain and loss during evolution of obligate parasitism in the white rust pathogen of Arabidopsis thaliana.</title>
        <authorList>
            <person name="Kemen E."/>
            <person name="Gardiner A."/>
            <person name="Schultz-Larsen T."/>
            <person name="Kemen A.C."/>
            <person name="Balmuth A.L."/>
            <person name="Robert-Seilaniantz A."/>
            <person name="Bailey K."/>
            <person name="Holub E."/>
            <person name="Studholme D.J."/>
            <person name="Maclean D."/>
            <person name="Jones J.D."/>
        </authorList>
    </citation>
    <scope>NUCLEOTIDE SEQUENCE</scope>
</reference>
<reference evidence="1" key="2">
    <citation type="submission" date="2011-02" db="EMBL/GenBank/DDBJ databases">
        <authorList>
            <person name="MacLean D."/>
        </authorList>
    </citation>
    <scope>NUCLEOTIDE SEQUENCE</scope>
</reference>
<dbReference type="HOGENOM" id="CLU_096998_0_0_1"/>
<dbReference type="EMBL" id="FR824114">
    <property type="protein sequence ID" value="CCA19371.1"/>
    <property type="molecule type" value="Genomic_DNA"/>
</dbReference>
<evidence type="ECO:0000313" key="1">
    <source>
        <dbReference type="EMBL" id="CCA19371.1"/>
    </source>
</evidence>
<proteinExistence type="predicted"/>
<dbReference type="AlphaFoldDB" id="F0WDU4"/>
<name>F0WDU4_9STRA</name>
<gene>
    <name evidence="1" type="primary">AlNc14C69G4812</name>
    <name evidence="1" type="ORF">ALNC14_055140</name>
</gene>
<sequence length="176" mass="19920">MRVKMLKVSHKIRNAHASARNWLEKNCEDVPHQPVRFNNSISRMTRQAHAAHSSMLDYYQNQMISIQLPLFTKDLNPISSKRADLRELKQVEADSIKRIKDLASSQQVRFRPSVLAPLLRISSSLLGSGTIFFGAQVSKSINNGIKFAISDFCNDQIRELLEHFPKESALKEASSG</sequence>
<accession>F0WDU4</accession>